<dbReference type="Proteomes" id="UP000464787">
    <property type="component" value="Chromosome"/>
</dbReference>
<dbReference type="KEGG" id="xyk:GT347_09230"/>
<dbReference type="RefSeq" id="WP_160551671.1">
    <property type="nucleotide sequence ID" value="NZ_CP047650.1"/>
</dbReference>
<dbReference type="EMBL" id="CP047650">
    <property type="protein sequence ID" value="QHI98154.1"/>
    <property type="molecule type" value="Genomic_DNA"/>
</dbReference>
<keyword evidence="2" id="KW-1185">Reference proteome</keyword>
<accession>A0A857J2K5</accession>
<protein>
    <recommendedName>
        <fullName evidence="3">Tfp pilus assembly protein PilX</fullName>
    </recommendedName>
</protein>
<reference evidence="1 2" key="1">
    <citation type="submission" date="2020-01" db="EMBL/GenBank/DDBJ databases">
        <title>Genome sequencing of strain KACC 21265.</title>
        <authorList>
            <person name="Heo J."/>
            <person name="Kim S.-J."/>
            <person name="Kim J.-S."/>
            <person name="Hong S.-B."/>
            <person name="Kwon S.-W."/>
        </authorList>
    </citation>
    <scope>NUCLEOTIDE SEQUENCE [LARGE SCALE GENOMIC DNA]</scope>
    <source>
        <strain evidence="1 2">KACC 21265</strain>
    </source>
</reference>
<organism evidence="1 2">
    <name type="scientific">Xylophilus rhododendri</name>
    <dbReference type="NCBI Taxonomy" id="2697032"/>
    <lineage>
        <taxon>Bacteria</taxon>
        <taxon>Pseudomonadati</taxon>
        <taxon>Pseudomonadota</taxon>
        <taxon>Betaproteobacteria</taxon>
        <taxon>Burkholderiales</taxon>
        <taxon>Xylophilus</taxon>
    </lineage>
</organism>
<dbReference type="AlphaFoldDB" id="A0A857J2K5"/>
<sequence>MMPRHPQQGFSLIVALVALVIMALAAVSLMRTVSTATLVSGNLAFEQAAVTGADAGTEAAIAWLENNTGVAASCPTGGGTTVLSCDQPAKGYVSTRLDPTSTQSWATVWGILVGTSNATPQVLSADAAGNTASYLIQRMCGQQGDASVSLGCSSAPSSAYCGNSKRQNSNAGAGNISCTSSTYYRITVQVSGPRGTTSYIQAMVAL</sequence>
<gene>
    <name evidence="1" type="ORF">GT347_09230</name>
</gene>
<name>A0A857J2K5_9BURK</name>
<evidence type="ECO:0000313" key="2">
    <source>
        <dbReference type="Proteomes" id="UP000464787"/>
    </source>
</evidence>
<evidence type="ECO:0008006" key="3">
    <source>
        <dbReference type="Google" id="ProtNLM"/>
    </source>
</evidence>
<proteinExistence type="predicted"/>
<evidence type="ECO:0000313" key="1">
    <source>
        <dbReference type="EMBL" id="QHI98154.1"/>
    </source>
</evidence>